<proteinExistence type="predicted"/>
<dbReference type="AlphaFoldDB" id="A0A382QM91"/>
<evidence type="ECO:0000313" key="1">
    <source>
        <dbReference type="EMBL" id="SVC85431.1"/>
    </source>
</evidence>
<gene>
    <name evidence="1" type="ORF">METZ01_LOCUS338285</name>
</gene>
<accession>A0A382QM91</accession>
<sequence length="28" mass="2924">MKKAAKENNLGIGTHDSELAIELGKAKG</sequence>
<dbReference type="EMBL" id="UINC01114838">
    <property type="protein sequence ID" value="SVC85431.1"/>
    <property type="molecule type" value="Genomic_DNA"/>
</dbReference>
<feature type="non-terminal residue" evidence="1">
    <location>
        <position position="28"/>
    </location>
</feature>
<name>A0A382QM91_9ZZZZ</name>
<reference evidence="1" key="1">
    <citation type="submission" date="2018-05" db="EMBL/GenBank/DDBJ databases">
        <authorList>
            <person name="Lanie J.A."/>
            <person name="Ng W.-L."/>
            <person name="Kazmierczak K.M."/>
            <person name="Andrzejewski T.M."/>
            <person name="Davidsen T.M."/>
            <person name="Wayne K.J."/>
            <person name="Tettelin H."/>
            <person name="Glass J.I."/>
            <person name="Rusch D."/>
            <person name="Podicherti R."/>
            <person name="Tsui H.-C.T."/>
            <person name="Winkler M.E."/>
        </authorList>
    </citation>
    <scope>NUCLEOTIDE SEQUENCE</scope>
</reference>
<organism evidence="1">
    <name type="scientific">marine metagenome</name>
    <dbReference type="NCBI Taxonomy" id="408172"/>
    <lineage>
        <taxon>unclassified sequences</taxon>
        <taxon>metagenomes</taxon>
        <taxon>ecological metagenomes</taxon>
    </lineage>
</organism>
<protein>
    <submittedName>
        <fullName evidence="1">Uncharacterized protein</fullName>
    </submittedName>
</protein>